<feature type="transmembrane region" description="Helical" evidence="1">
    <location>
        <begin position="6"/>
        <end position="31"/>
    </location>
</feature>
<dbReference type="Pfam" id="PF04238">
    <property type="entry name" value="DUF420"/>
    <property type="match status" value="1"/>
</dbReference>
<keyword evidence="1" id="KW-0472">Membrane</keyword>
<dbReference type="RefSeq" id="WP_101333715.1">
    <property type="nucleotide sequence ID" value="NZ_PJNI01000002.1"/>
</dbReference>
<gene>
    <name evidence="2" type="ORF">CW751_04020</name>
</gene>
<feature type="transmembrane region" description="Helical" evidence="1">
    <location>
        <begin position="43"/>
        <end position="62"/>
    </location>
</feature>
<organism evidence="2 3">
    <name type="scientific">Brumimicrobium salinarum</name>
    <dbReference type="NCBI Taxonomy" id="2058658"/>
    <lineage>
        <taxon>Bacteria</taxon>
        <taxon>Pseudomonadati</taxon>
        <taxon>Bacteroidota</taxon>
        <taxon>Flavobacteriia</taxon>
        <taxon>Flavobacteriales</taxon>
        <taxon>Crocinitomicaceae</taxon>
        <taxon>Brumimicrobium</taxon>
    </lineage>
</organism>
<proteinExistence type="predicted"/>
<reference evidence="2 3" key="1">
    <citation type="submission" date="2017-12" db="EMBL/GenBank/DDBJ databases">
        <title>The draft genome sequence of Brumimicrobium saltpan LHR20.</title>
        <authorList>
            <person name="Do Z.-J."/>
            <person name="Luo H.-R."/>
        </authorList>
    </citation>
    <scope>NUCLEOTIDE SEQUENCE [LARGE SCALE GENOMIC DNA]</scope>
    <source>
        <strain evidence="2 3">LHR20</strain>
    </source>
</reference>
<dbReference type="InterPro" id="IPR007352">
    <property type="entry name" value="DUF420"/>
</dbReference>
<name>A0A2I0R532_9FLAO</name>
<evidence type="ECO:0008006" key="4">
    <source>
        <dbReference type="Google" id="ProtNLM"/>
    </source>
</evidence>
<dbReference type="OrthoDB" id="1446109at2"/>
<accession>A0A2I0R532</accession>
<evidence type="ECO:0000256" key="1">
    <source>
        <dbReference type="SAM" id="Phobius"/>
    </source>
</evidence>
<protein>
    <recommendedName>
        <fullName evidence="4">DUF420 domain-containing protein</fullName>
    </recommendedName>
</protein>
<evidence type="ECO:0000313" key="2">
    <source>
        <dbReference type="EMBL" id="PKR81701.1"/>
    </source>
</evidence>
<feature type="transmembrane region" description="Helical" evidence="1">
    <location>
        <begin position="82"/>
        <end position="105"/>
    </location>
</feature>
<feature type="transmembrane region" description="Helical" evidence="1">
    <location>
        <begin position="126"/>
        <end position="150"/>
    </location>
</feature>
<dbReference type="AlphaFoldDB" id="A0A2I0R532"/>
<keyword evidence="3" id="KW-1185">Reference proteome</keyword>
<keyword evidence="1" id="KW-0812">Transmembrane</keyword>
<comment type="caution">
    <text evidence="2">The sequence shown here is derived from an EMBL/GenBank/DDBJ whole genome shotgun (WGS) entry which is preliminary data.</text>
</comment>
<dbReference type="EMBL" id="PJNI01000002">
    <property type="protein sequence ID" value="PKR81701.1"/>
    <property type="molecule type" value="Genomic_DNA"/>
</dbReference>
<sequence>MNITIFIIICVLTLSILAPFIAIYAVSFIKMKKYKTHIKIHKWLFWVCIAALLVLEIQIRVAGGSGSLVEGSEYMGTTAFKVLLIAHIIGAVLTYILWGITIFLSNKKWKKRKTLPGGFSITHKRMGIIVIIGLFYIAITAFFVSLFAFFL</sequence>
<dbReference type="Proteomes" id="UP000236654">
    <property type="component" value="Unassembled WGS sequence"/>
</dbReference>
<keyword evidence="1" id="KW-1133">Transmembrane helix</keyword>
<evidence type="ECO:0000313" key="3">
    <source>
        <dbReference type="Proteomes" id="UP000236654"/>
    </source>
</evidence>